<reference evidence="11 12" key="1">
    <citation type="submission" date="2020-10" db="EMBL/GenBank/DDBJ databases">
        <title>The Coptis chinensis genome and diversification of protoberbering-type alkaloids.</title>
        <authorList>
            <person name="Wang B."/>
            <person name="Shu S."/>
            <person name="Song C."/>
            <person name="Liu Y."/>
        </authorList>
    </citation>
    <scope>NUCLEOTIDE SEQUENCE [LARGE SCALE GENOMIC DNA]</scope>
    <source>
        <strain evidence="11">HL-2020</strain>
        <tissue evidence="11">Leaf</tissue>
    </source>
</reference>
<evidence type="ECO:0000313" key="11">
    <source>
        <dbReference type="EMBL" id="KAF9601571.1"/>
    </source>
</evidence>
<dbReference type="FunFam" id="2.60.120.340:FF:000004">
    <property type="entry name" value="Histone deacetylase HDT1"/>
    <property type="match status" value="1"/>
</dbReference>
<feature type="compositionally biased region" description="Acidic residues" evidence="9">
    <location>
        <begin position="222"/>
        <end position="249"/>
    </location>
</feature>
<keyword evidence="3" id="KW-0678">Repressor</keyword>
<dbReference type="GO" id="GO:0006325">
    <property type="term" value="P:chromatin organization"/>
    <property type="evidence" value="ECO:0007669"/>
    <property type="project" value="UniProtKB-KW"/>
</dbReference>
<dbReference type="Pfam" id="PF17800">
    <property type="entry name" value="NPL"/>
    <property type="match status" value="1"/>
</dbReference>
<feature type="compositionally biased region" description="Basic and acidic residues" evidence="9">
    <location>
        <begin position="212"/>
        <end position="221"/>
    </location>
</feature>
<dbReference type="Proteomes" id="UP000631114">
    <property type="component" value="Unassembled WGS sequence"/>
</dbReference>
<proteinExistence type="inferred from homology"/>
<dbReference type="OrthoDB" id="2019803at2759"/>
<dbReference type="EMBL" id="JADFTS010000006">
    <property type="protein sequence ID" value="KAF9601571.1"/>
    <property type="molecule type" value="Genomic_DNA"/>
</dbReference>
<keyword evidence="12" id="KW-1185">Reference proteome</keyword>
<name>A0A835LW29_9MAGN</name>
<keyword evidence="7" id="KW-0804">Transcription</keyword>
<evidence type="ECO:0000256" key="9">
    <source>
        <dbReference type="SAM" id="MobiDB-lite"/>
    </source>
</evidence>
<keyword evidence="8" id="KW-0539">Nucleus</keyword>
<evidence type="ECO:0000259" key="10">
    <source>
        <dbReference type="Pfam" id="PF17800"/>
    </source>
</evidence>
<protein>
    <recommendedName>
        <fullName evidence="10">Nucleoplasmin-like domain-containing protein</fullName>
    </recommendedName>
</protein>
<evidence type="ECO:0000256" key="8">
    <source>
        <dbReference type="ARBA" id="ARBA00023242"/>
    </source>
</evidence>
<evidence type="ECO:0000256" key="1">
    <source>
        <dbReference type="ARBA" id="ARBA00004604"/>
    </source>
</evidence>
<comment type="subcellular location">
    <subcellularLocation>
        <location evidence="1">Nucleus</location>
        <location evidence="1">Nucleolus</location>
    </subcellularLocation>
</comment>
<dbReference type="GO" id="GO:0016787">
    <property type="term" value="F:hydrolase activity"/>
    <property type="evidence" value="ECO:0007669"/>
    <property type="project" value="UniProtKB-KW"/>
</dbReference>
<organism evidence="11 12">
    <name type="scientific">Coptis chinensis</name>
    <dbReference type="NCBI Taxonomy" id="261450"/>
    <lineage>
        <taxon>Eukaryota</taxon>
        <taxon>Viridiplantae</taxon>
        <taxon>Streptophyta</taxon>
        <taxon>Embryophyta</taxon>
        <taxon>Tracheophyta</taxon>
        <taxon>Spermatophyta</taxon>
        <taxon>Magnoliopsida</taxon>
        <taxon>Ranunculales</taxon>
        <taxon>Ranunculaceae</taxon>
        <taxon>Coptidoideae</taxon>
        <taxon>Coptis</taxon>
    </lineage>
</organism>
<evidence type="ECO:0000256" key="5">
    <source>
        <dbReference type="ARBA" id="ARBA00022853"/>
    </source>
</evidence>
<evidence type="ECO:0000256" key="4">
    <source>
        <dbReference type="ARBA" id="ARBA00022801"/>
    </source>
</evidence>
<gene>
    <name evidence="11" type="ORF">IFM89_020427</name>
</gene>
<feature type="compositionally biased region" description="Acidic residues" evidence="9">
    <location>
        <begin position="147"/>
        <end position="166"/>
    </location>
</feature>
<keyword evidence="4" id="KW-0378">Hydrolase</keyword>
<comment type="caution">
    <text evidence="11">The sequence shown here is derived from an EMBL/GenBank/DDBJ whole genome shotgun (WGS) entry which is preliminary data.</text>
</comment>
<feature type="region of interest" description="Disordered" evidence="9">
    <location>
        <begin position="207"/>
        <end position="249"/>
    </location>
</feature>
<feature type="region of interest" description="Disordered" evidence="9">
    <location>
        <begin position="147"/>
        <end position="177"/>
    </location>
</feature>
<feature type="domain" description="Nucleoplasmin-like" evidence="10">
    <location>
        <begin position="53"/>
        <end position="142"/>
    </location>
</feature>
<evidence type="ECO:0000256" key="2">
    <source>
        <dbReference type="ARBA" id="ARBA00006673"/>
    </source>
</evidence>
<dbReference type="InterPro" id="IPR041232">
    <property type="entry name" value="NPL"/>
</dbReference>
<keyword evidence="5" id="KW-0156">Chromatin regulator</keyword>
<evidence type="ECO:0000256" key="3">
    <source>
        <dbReference type="ARBA" id="ARBA00022491"/>
    </source>
</evidence>
<evidence type="ECO:0000313" key="12">
    <source>
        <dbReference type="Proteomes" id="UP000631114"/>
    </source>
</evidence>
<sequence length="249" mass="27295">MKNKKQLKSTHQLRPQCPYQACPFEDAGIEPNEYGNALVVPRDCQIPVDIEAAEVKAGEPLKVPAVEDSMLHISQAALGEVKKERGNESILLYATVDGKKIVLGTLSTEKCTQITYDLVFDKDFELSHSWKNGSVYFVGYQVEMPAEESDDDQFGSGDDSSEDDEVPPLVAAAAANGKPELKVEKLKASADKAKVVKPETSVAKPNAKIAKLVKDDKPKVSDDEDDDSDDSDEEDLEEDDSDDEVFTKN</sequence>
<dbReference type="GO" id="GO:0005730">
    <property type="term" value="C:nucleolus"/>
    <property type="evidence" value="ECO:0007669"/>
    <property type="project" value="UniProtKB-SubCell"/>
</dbReference>
<evidence type="ECO:0000256" key="6">
    <source>
        <dbReference type="ARBA" id="ARBA00023015"/>
    </source>
</evidence>
<keyword evidence="6" id="KW-0805">Transcription regulation</keyword>
<comment type="similarity">
    <text evidence="2">Belongs to the histone deacetylase HD2 family.</text>
</comment>
<dbReference type="AlphaFoldDB" id="A0A835LW29"/>
<dbReference type="Gene3D" id="2.60.120.340">
    <property type="entry name" value="Nucleoplasmin core domain"/>
    <property type="match status" value="1"/>
</dbReference>
<accession>A0A835LW29</accession>
<evidence type="ECO:0000256" key="7">
    <source>
        <dbReference type="ARBA" id="ARBA00023163"/>
    </source>
</evidence>